<dbReference type="InterPro" id="IPR054186">
    <property type="entry name" value="DUF6891"/>
</dbReference>
<evidence type="ECO:0000256" key="1">
    <source>
        <dbReference type="SAM" id="Coils"/>
    </source>
</evidence>
<dbReference type="AlphaFoldDB" id="A0A7X0MIZ3"/>
<dbReference type="EMBL" id="JACHCC010000003">
    <property type="protein sequence ID" value="MBB6499070.1"/>
    <property type="molecule type" value="Genomic_DNA"/>
</dbReference>
<feature type="domain" description="DUF6891" evidence="2">
    <location>
        <begin position="3"/>
        <end position="193"/>
    </location>
</feature>
<organism evidence="3 4">
    <name type="scientific">Pedobacter cryoconitis</name>
    <dbReference type="NCBI Taxonomy" id="188932"/>
    <lineage>
        <taxon>Bacteria</taxon>
        <taxon>Pseudomonadati</taxon>
        <taxon>Bacteroidota</taxon>
        <taxon>Sphingobacteriia</taxon>
        <taxon>Sphingobacteriales</taxon>
        <taxon>Sphingobacteriaceae</taxon>
        <taxon>Pedobacter</taxon>
    </lineage>
</organism>
<accession>A0A7X0MIZ3</accession>
<feature type="coiled-coil region" evidence="1">
    <location>
        <begin position="699"/>
        <end position="737"/>
    </location>
</feature>
<proteinExistence type="predicted"/>
<comment type="caution">
    <text evidence="3">The sequence shown here is derived from an EMBL/GenBank/DDBJ whole genome shotgun (WGS) entry which is preliminary data.</text>
</comment>
<dbReference type="RefSeq" id="WP_221450865.1">
    <property type="nucleotide sequence ID" value="NZ_JACHCC010000003.1"/>
</dbReference>
<reference evidence="3 4" key="1">
    <citation type="submission" date="2020-08" db="EMBL/GenBank/DDBJ databases">
        <title>Genomic Encyclopedia of Type Strains, Phase IV (KMG-V): Genome sequencing to study the core and pangenomes of soil and plant-associated prokaryotes.</title>
        <authorList>
            <person name="Whitman W."/>
        </authorList>
    </citation>
    <scope>NUCLEOTIDE SEQUENCE [LARGE SCALE GENOMIC DNA]</scope>
    <source>
        <strain evidence="3 4">M2T3</strain>
    </source>
</reference>
<protein>
    <recommendedName>
        <fullName evidence="2">DUF6891 domain-containing protein</fullName>
    </recommendedName>
</protein>
<name>A0A7X0MIZ3_9SPHI</name>
<evidence type="ECO:0000313" key="3">
    <source>
        <dbReference type="EMBL" id="MBB6499070.1"/>
    </source>
</evidence>
<gene>
    <name evidence="3" type="ORF">HDF25_001211</name>
</gene>
<evidence type="ECO:0000313" key="4">
    <source>
        <dbReference type="Proteomes" id="UP000521017"/>
    </source>
</evidence>
<evidence type="ECO:0000259" key="2">
    <source>
        <dbReference type="Pfam" id="PF21831"/>
    </source>
</evidence>
<keyword evidence="1" id="KW-0175">Coiled coil</keyword>
<dbReference type="Proteomes" id="UP000521017">
    <property type="component" value="Unassembled WGS sequence"/>
</dbReference>
<dbReference type="Pfam" id="PF21831">
    <property type="entry name" value="DUF6891"/>
    <property type="match status" value="1"/>
</dbReference>
<sequence>MNENQHYIFESISQYVKMGFLSKVEIKEAIDDLVMDEDLEDQISSQWITDTIDSEFKILVEQSKLWIHPTDNEKLERVFDKLWTDHKIIALHNAGYTTADGEGEVIEVENKLRSKGQYSEGYCFYHEQDVERVINNGDRRLFLAYQKIENEDDEVTRQIGHQIVEELRASGFQVNWDEKPSSRIEIFDFNWKKIYDENSNVFVHDRAAQPLTKPQSRKFSEIQYLLPADSWARWRDELNKGEFKDEICLFIEGDWETTDLNLDEIKDELGNYVFLILVSGDMKCSNIYCKETDSATGLIILGSLEAENMLVGGQQIYICEDLTVKSCYWGDYNHGDLIVNGAIAIDVFISTDYGFNLKRFKENDRVIVNHFFWDEEEDEFPRWKISGLIKEDCLFEESDVEGELYGWNDWLYRDKMIEHLKAGEPILRQDTQIIEPIVEIPFLFKSEGFNNEDFQRMRQSVLFLDNMPLDENGIKQSEKIEYWRGEIFKRVLVIKDVVCSESIYFQKGTEYAILVNYKEVKPGLIKGLLNKGLSHQLSFACRDLQGDDQEWHIYHPSVAPLKFNELMQDNWKVLLHEFSEMEYYHLQFQEKVTIGKIEHILSLPVVKEKYSGYYNEEEDKLWFGETCYTFRQLHNERGKSRRISIIHDQSTDEEKVYDFYHFDIAKLKSGETVAVLFAQDSDGFEAETYEVSISNIAKFKKALHSFAMLERKIEKLNTEYLEELKESEERRLKAIAKIPLAIPFKTIEFNGYEFTGINLHQANDLLKDLKDLEDKEYLYDVFDNVHFPNDTGNGYFLLADEDVVMPALELDVEAYGLVFDFNILGFIFLKDLTLTSHLKAYDADYSPALIVKGNLSCKNINLSGNIHYVEGAITCEFLYAEYNHGGLYVKGRLTADCVVAEDMPCYFGEIVAGAIVSDYSIYGLDSILDEQGNTQKVLNFYPDTHFLQDVLVPEVLGDETWGLIWPVDIETWITEGKSAIDRGKDLEYRTLTDESIVARFDAIFNHKLLADGPYRIAVDENEYTYTRFDWNGKQYREVAYRNVAYFRHQLRILHSIEEDTYTAYLEYKDRITNVVKMRFSSTLTDTFTSTKAVKHAFYKAEQAFLLKQTEESSK</sequence>